<evidence type="ECO:0000256" key="1">
    <source>
        <dbReference type="SAM" id="Coils"/>
    </source>
</evidence>
<reference evidence="4" key="1">
    <citation type="submission" date="2020-01" db="EMBL/GenBank/DDBJ databases">
        <authorList>
            <person name="Meier V. D."/>
            <person name="Meier V D."/>
        </authorList>
    </citation>
    <scope>NUCLEOTIDE SEQUENCE</scope>
    <source>
        <strain evidence="4">HLG_WM_MAG_04</strain>
    </source>
</reference>
<keyword evidence="1" id="KW-0175">Coiled coil</keyword>
<proteinExistence type="predicted"/>
<feature type="domain" description="Pesticidal crystal protein Cry22Aa Ig-like" evidence="3">
    <location>
        <begin position="216"/>
        <end position="285"/>
    </location>
</feature>
<dbReference type="InterPro" id="IPR032179">
    <property type="entry name" value="Cry22Aa_Ig-like"/>
</dbReference>
<evidence type="ECO:0000313" key="4">
    <source>
        <dbReference type="EMBL" id="CAA6802367.1"/>
    </source>
</evidence>
<dbReference type="Gene3D" id="2.60.40.10">
    <property type="entry name" value="Immunoglobulins"/>
    <property type="match status" value="1"/>
</dbReference>
<sequence>MYRVKCCLSLLILLLNPLFSSSIIYEDAEDKKTTNWSLVKSDMFSKIDNIYDKEKKSRVIQLIGEQTKSTYVLNLLPKSIQKNTPILSWEMNYAEDFVIMIEVSTTTGKHTLIYTAGNENSYLQYGLGETSALGHWKQQQRNLDKDLNTFMPHSKIVTLNSFVIKGSGLLDNIKLIEPKRIIKQAMKESIIKKENIQPLKEQESIKNKKLDSMPIIYLHGKNPLLLKKGESYFEAGASAVDQNGSELQIEISHQIDTFKEGEYSVIYMTTNAMGNSVIDRRRVIVGEVSEQKKSKELLDNKASLKLEERSEELSEWEEALKEREEELLKKEAKEEVPNQEVIKKVPLEGYPERPGL</sequence>
<protein>
    <submittedName>
        <fullName evidence="4">Calcium-binding acidic-repeat protein (ARP)</fullName>
    </submittedName>
</protein>
<gene>
    <name evidence="4" type="ORF">HELGO_WM2114</name>
</gene>
<organism evidence="4">
    <name type="scientific">uncultured Sulfurovum sp</name>
    <dbReference type="NCBI Taxonomy" id="269237"/>
    <lineage>
        <taxon>Bacteria</taxon>
        <taxon>Pseudomonadati</taxon>
        <taxon>Campylobacterota</taxon>
        <taxon>Epsilonproteobacteria</taxon>
        <taxon>Campylobacterales</taxon>
        <taxon>Sulfurovaceae</taxon>
        <taxon>Sulfurovum</taxon>
        <taxon>environmental samples</taxon>
    </lineage>
</organism>
<keyword evidence="2" id="KW-0732">Signal</keyword>
<dbReference type="EMBL" id="CACVAX010000006">
    <property type="protein sequence ID" value="CAA6802367.1"/>
    <property type="molecule type" value="Genomic_DNA"/>
</dbReference>
<feature type="signal peptide" evidence="2">
    <location>
        <begin position="1"/>
        <end position="22"/>
    </location>
</feature>
<evidence type="ECO:0000259" key="3">
    <source>
        <dbReference type="Pfam" id="PF16403"/>
    </source>
</evidence>
<evidence type="ECO:0000256" key="2">
    <source>
        <dbReference type="SAM" id="SignalP"/>
    </source>
</evidence>
<dbReference type="AlphaFoldDB" id="A0A6S6SAE7"/>
<accession>A0A6S6SAE7</accession>
<dbReference type="Pfam" id="PF16403">
    <property type="entry name" value="Bact_surface_Ig-like"/>
    <property type="match status" value="1"/>
</dbReference>
<name>A0A6S6SAE7_9BACT</name>
<dbReference type="InterPro" id="IPR013783">
    <property type="entry name" value="Ig-like_fold"/>
</dbReference>
<feature type="chain" id="PRO_5028327101" evidence="2">
    <location>
        <begin position="23"/>
        <end position="356"/>
    </location>
</feature>
<feature type="coiled-coil region" evidence="1">
    <location>
        <begin position="306"/>
        <end position="333"/>
    </location>
</feature>